<evidence type="ECO:0008006" key="3">
    <source>
        <dbReference type="Google" id="ProtNLM"/>
    </source>
</evidence>
<evidence type="ECO:0000313" key="2">
    <source>
        <dbReference type="Proteomes" id="UP000319619"/>
    </source>
</evidence>
<dbReference type="EMBL" id="NJBN01000007">
    <property type="protein sequence ID" value="TKJ39732.1"/>
    <property type="molecule type" value="Genomic_DNA"/>
</dbReference>
<name>A0A532UXV7_UNCL8</name>
<gene>
    <name evidence="1" type="ORF">CEE37_10665</name>
</gene>
<comment type="caution">
    <text evidence="1">The sequence shown here is derived from an EMBL/GenBank/DDBJ whole genome shotgun (WGS) entry which is preliminary data.</text>
</comment>
<proteinExistence type="predicted"/>
<reference evidence="1 2" key="1">
    <citation type="submission" date="2017-06" db="EMBL/GenBank/DDBJ databases">
        <title>Novel microbial phyla capable of carbon fixation and sulfur reduction in deep-sea sediments.</title>
        <authorList>
            <person name="Huang J."/>
            <person name="Baker B."/>
            <person name="Wang Y."/>
        </authorList>
    </citation>
    <scope>NUCLEOTIDE SEQUENCE [LARGE SCALE GENOMIC DNA]</scope>
    <source>
        <strain evidence="1">B3_LCP</strain>
    </source>
</reference>
<dbReference type="AlphaFoldDB" id="A0A532UXV7"/>
<organism evidence="1 2">
    <name type="scientific">candidate division LCP-89 bacterium B3_LCP</name>
    <dbReference type="NCBI Taxonomy" id="2012998"/>
    <lineage>
        <taxon>Bacteria</taxon>
        <taxon>Pseudomonadati</taxon>
        <taxon>Bacteria division LCP-89</taxon>
    </lineage>
</organism>
<evidence type="ECO:0000313" key="1">
    <source>
        <dbReference type="EMBL" id="TKJ39732.1"/>
    </source>
</evidence>
<protein>
    <recommendedName>
        <fullName evidence="3">Type 4 fimbrial biogenesis protein PilX N-terminal domain-containing protein</fullName>
    </recommendedName>
</protein>
<sequence>MAAMLDLVGSILIGGLLLMMIINVNTNMTQMSMEDRMELMVQESLAVLIDEIEYDFRKIGYGVANPSLAIISADSSSISFWADLENNGSIERVDYSLGSVSEVAGTVNPRDRILHRSINGQSYGGSLGVVDFQVTLHDVSGAVTTDTKVVKWLEYYLMLESAFPFDTVYARSVWNGSIRPKNL</sequence>
<accession>A0A532UXV7</accession>
<dbReference type="Proteomes" id="UP000319619">
    <property type="component" value="Unassembled WGS sequence"/>
</dbReference>